<protein>
    <submittedName>
        <fullName evidence="1">Uncharacterized protein</fullName>
    </submittedName>
</protein>
<proteinExistence type="predicted"/>
<evidence type="ECO:0000313" key="1">
    <source>
        <dbReference type="EMBL" id="VAX39201.1"/>
    </source>
</evidence>
<dbReference type="EMBL" id="UOGK01000208">
    <property type="protein sequence ID" value="VAX39201.1"/>
    <property type="molecule type" value="Genomic_DNA"/>
</dbReference>
<dbReference type="AlphaFoldDB" id="A0A3B1DJV9"/>
<accession>A0A3B1DJV9</accession>
<reference evidence="1" key="1">
    <citation type="submission" date="2018-06" db="EMBL/GenBank/DDBJ databases">
        <authorList>
            <person name="Zhirakovskaya E."/>
        </authorList>
    </citation>
    <scope>NUCLEOTIDE SEQUENCE</scope>
</reference>
<organism evidence="1">
    <name type="scientific">hydrothermal vent metagenome</name>
    <dbReference type="NCBI Taxonomy" id="652676"/>
    <lineage>
        <taxon>unclassified sequences</taxon>
        <taxon>metagenomes</taxon>
        <taxon>ecological metagenomes</taxon>
    </lineage>
</organism>
<feature type="non-terminal residue" evidence="1">
    <location>
        <position position="43"/>
    </location>
</feature>
<name>A0A3B1DJV9_9ZZZZ</name>
<gene>
    <name evidence="1" type="ORF">MNBD_PLANCTO03-129</name>
</gene>
<sequence>MENAKVACVRYLNTRPLIEGLEAVAGEHLVTAAPSPIAAMVQS</sequence>